<proteinExistence type="predicted"/>
<protein>
    <recommendedName>
        <fullName evidence="1">CHK kinase-like domain-containing protein</fullName>
    </recommendedName>
</protein>
<dbReference type="AlphaFoldDB" id="A0AAN5I3W1"/>
<dbReference type="SMART" id="SM00587">
    <property type="entry name" value="CHK"/>
    <property type="match status" value="1"/>
</dbReference>
<evidence type="ECO:0000259" key="1">
    <source>
        <dbReference type="SMART" id="SM00587"/>
    </source>
</evidence>
<reference evidence="3" key="1">
    <citation type="submission" date="2022-10" db="EMBL/GenBank/DDBJ databases">
        <title>Genome assembly of Pristionchus species.</title>
        <authorList>
            <person name="Yoshida K."/>
            <person name="Sommer R.J."/>
        </authorList>
    </citation>
    <scope>NUCLEOTIDE SEQUENCE [LARGE SCALE GENOMIC DNA]</scope>
    <source>
        <strain evidence="3">RS5460</strain>
    </source>
</reference>
<dbReference type="InterPro" id="IPR052961">
    <property type="entry name" value="Oxido-Kinase-like_Enzymes"/>
</dbReference>
<dbReference type="PANTHER" id="PTHR23020">
    <property type="entry name" value="UNCHARACTERIZED NUCLEAR HORMONE RECEPTOR-RELATED"/>
    <property type="match status" value="1"/>
</dbReference>
<comment type="caution">
    <text evidence="2">The sequence shown here is derived from an EMBL/GenBank/DDBJ whole genome shotgun (WGS) entry which is preliminary data.</text>
</comment>
<sequence length="361" mass="40905">MLETYRDDVIRLIAAAGFELAAPNLLELKKIGAGCVSSIFRVKLKNDGTIVVKITEKDDLLIRCDLHNRELELYQWISELRNEKDEVKCPNFYGGQGCNEEMGIILMEDLSPRISNSFSFTTGFCADGVLKIVRELAAIQSTYLSTLHDLENSFSSTYGAPMISHELPLEGMRFDFTSFELNCLPKIEQIDGLTSEMQSKLREWIVPVPLFKMQTEMPTKTIDVSPTLIHCDLWPENIMFDRSENVLSIIDWQCFKIGNPLLDIASVLGIGMQPADRRACTDAVVKCYVKEMDKRKGDFKRPFEINIGKAHRFLALSLRYACVQLMAAIVTLTDEDLVEHPAECQAMAERLAELMKDVMKK</sequence>
<dbReference type="PANTHER" id="PTHR23020:SF20">
    <property type="entry name" value="CHK KINASE-LIKE DOMAIN-CONTAINING PROTEIN"/>
    <property type="match status" value="1"/>
</dbReference>
<name>A0AAN5I3W1_9BILA</name>
<dbReference type="Pfam" id="PF07914">
    <property type="entry name" value="DUF1679"/>
    <property type="match status" value="1"/>
</dbReference>
<organism evidence="2 3">
    <name type="scientific">Pristionchus mayeri</name>
    <dbReference type="NCBI Taxonomy" id="1317129"/>
    <lineage>
        <taxon>Eukaryota</taxon>
        <taxon>Metazoa</taxon>
        <taxon>Ecdysozoa</taxon>
        <taxon>Nematoda</taxon>
        <taxon>Chromadorea</taxon>
        <taxon>Rhabditida</taxon>
        <taxon>Rhabditina</taxon>
        <taxon>Diplogasteromorpha</taxon>
        <taxon>Diplogasteroidea</taxon>
        <taxon>Neodiplogasteridae</taxon>
        <taxon>Pristionchus</taxon>
    </lineage>
</organism>
<dbReference type="InterPro" id="IPR015897">
    <property type="entry name" value="CHK_kinase-like"/>
</dbReference>
<evidence type="ECO:0000313" key="3">
    <source>
        <dbReference type="Proteomes" id="UP001328107"/>
    </source>
</evidence>
<dbReference type="Proteomes" id="UP001328107">
    <property type="component" value="Unassembled WGS sequence"/>
</dbReference>
<dbReference type="InterPro" id="IPR012877">
    <property type="entry name" value="Dhs-27"/>
</dbReference>
<evidence type="ECO:0000313" key="2">
    <source>
        <dbReference type="EMBL" id="GMR50699.1"/>
    </source>
</evidence>
<gene>
    <name evidence="2" type="ORF">PMAYCL1PPCAC_20894</name>
</gene>
<dbReference type="EMBL" id="BTRK01000004">
    <property type="protein sequence ID" value="GMR50699.1"/>
    <property type="molecule type" value="Genomic_DNA"/>
</dbReference>
<dbReference type="InterPro" id="IPR011009">
    <property type="entry name" value="Kinase-like_dom_sf"/>
</dbReference>
<dbReference type="SUPFAM" id="SSF56112">
    <property type="entry name" value="Protein kinase-like (PK-like)"/>
    <property type="match status" value="1"/>
</dbReference>
<dbReference type="Gene3D" id="3.90.1200.10">
    <property type="match status" value="1"/>
</dbReference>
<keyword evidence="3" id="KW-1185">Reference proteome</keyword>
<feature type="domain" description="CHK kinase-like" evidence="1">
    <location>
        <begin position="105"/>
        <end position="298"/>
    </location>
</feature>
<accession>A0AAN5I3W1</accession>